<accession>A0A2A9FH79</accession>
<dbReference type="RefSeq" id="WP_245915294.1">
    <property type="nucleotide sequence ID" value="NZ_JBIAKZ010000027.1"/>
</dbReference>
<dbReference type="SUPFAM" id="SSF54909">
    <property type="entry name" value="Dimeric alpha+beta barrel"/>
    <property type="match status" value="1"/>
</dbReference>
<evidence type="ECO:0000259" key="1">
    <source>
        <dbReference type="PROSITE" id="PS51725"/>
    </source>
</evidence>
<evidence type="ECO:0000313" key="3">
    <source>
        <dbReference type="Proteomes" id="UP000243542"/>
    </source>
</evidence>
<reference evidence="2 3" key="1">
    <citation type="submission" date="2017-10" db="EMBL/GenBank/DDBJ databases">
        <title>Sequencing the genomes of 1000 actinobacteria strains.</title>
        <authorList>
            <person name="Klenk H.-P."/>
        </authorList>
    </citation>
    <scope>NUCLEOTIDE SEQUENCE [LARGE SCALE GENOMIC DNA]</scope>
    <source>
        <strain evidence="2 3">DSM 46092</strain>
    </source>
</reference>
<proteinExistence type="predicted"/>
<dbReference type="PROSITE" id="PS51725">
    <property type="entry name" value="ABM"/>
    <property type="match status" value="1"/>
</dbReference>
<feature type="domain" description="ABM" evidence="1">
    <location>
        <begin position="3"/>
        <end position="97"/>
    </location>
</feature>
<keyword evidence="3" id="KW-1185">Reference proteome</keyword>
<dbReference type="InterPro" id="IPR011008">
    <property type="entry name" value="Dimeric_a/b-barrel"/>
</dbReference>
<dbReference type="InterPro" id="IPR007138">
    <property type="entry name" value="ABM_dom"/>
</dbReference>
<protein>
    <submittedName>
        <fullName evidence="2">Heme-degrading monooxygenase HmoA</fullName>
    </submittedName>
</protein>
<keyword evidence="2" id="KW-0560">Oxidoreductase</keyword>
<dbReference type="GO" id="GO:0004497">
    <property type="term" value="F:monooxygenase activity"/>
    <property type="evidence" value="ECO:0007669"/>
    <property type="project" value="UniProtKB-KW"/>
</dbReference>
<name>A0A2A9FH79_9PSEU</name>
<dbReference type="EMBL" id="PDJK01000002">
    <property type="protein sequence ID" value="PFG50724.1"/>
    <property type="molecule type" value="Genomic_DNA"/>
</dbReference>
<dbReference type="Pfam" id="PF03992">
    <property type="entry name" value="ABM"/>
    <property type="match status" value="1"/>
</dbReference>
<dbReference type="Proteomes" id="UP000243542">
    <property type="component" value="Unassembled WGS sequence"/>
</dbReference>
<sequence length="98" mass="11175">MLVTEIAQIEVKAGQETSFERAVAEALPLIQRAQGCLGARLCRSVERPQRYRLMVDWETVEHHMVTFRESPDFARWRELAGPHFAATPEVEHVSTVLS</sequence>
<dbReference type="AlphaFoldDB" id="A0A2A9FH79"/>
<gene>
    <name evidence="2" type="ORF">ATK36_5971</name>
</gene>
<organism evidence="2 3">
    <name type="scientific">Amycolatopsis sulphurea</name>
    <dbReference type="NCBI Taxonomy" id="76022"/>
    <lineage>
        <taxon>Bacteria</taxon>
        <taxon>Bacillati</taxon>
        <taxon>Actinomycetota</taxon>
        <taxon>Actinomycetes</taxon>
        <taxon>Pseudonocardiales</taxon>
        <taxon>Pseudonocardiaceae</taxon>
        <taxon>Amycolatopsis</taxon>
    </lineage>
</organism>
<dbReference type="Gene3D" id="3.30.70.100">
    <property type="match status" value="1"/>
</dbReference>
<keyword evidence="2" id="KW-0503">Monooxygenase</keyword>
<evidence type="ECO:0000313" key="2">
    <source>
        <dbReference type="EMBL" id="PFG50724.1"/>
    </source>
</evidence>
<comment type="caution">
    <text evidence="2">The sequence shown here is derived from an EMBL/GenBank/DDBJ whole genome shotgun (WGS) entry which is preliminary data.</text>
</comment>